<proteinExistence type="predicted"/>
<reference evidence="2 3" key="1">
    <citation type="journal article" date="2011" name="EMBO J.">
        <title>Structural diversity of bacterial flagellar motors.</title>
        <authorList>
            <person name="Chen S."/>
            <person name="Beeby M."/>
            <person name="Murphy G.E."/>
            <person name="Leadbetter J.R."/>
            <person name="Hendrixson D.R."/>
            <person name="Briegel A."/>
            <person name="Li Z."/>
            <person name="Shi J."/>
            <person name="Tocheva E.I."/>
            <person name="Muller A."/>
            <person name="Dobro M.J."/>
            <person name="Jensen G.J."/>
        </authorList>
    </citation>
    <scope>NUCLEOTIDE SEQUENCE [LARGE SCALE GENOMIC DNA]</scope>
    <source>
        <strain evidence="2 3">ATCC 19624</strain>
    </source>
</reference>
<evidence type="ECO:0000256" key="1">
    <source>
        <dbReference type="SAM" id="MobiDB-lite"/>
    </source>
</evidence>
<accession>F3KRW0</accession>
<keyword evidence="3" id="KW-1185">Reference proteome</keyword>
<protein>
    <submittedName>
        <fullName evidence="2">Uncharacterized protein</fullName>
    </submittedName>
</protein>
<gene>
    <name evidence="2" type="ORF">HGR_05946</name>
</gene>
<feature type="region of interest" description="Disordered" evidence="1">
    <location>
        <begin position="67"/>
        <end position="89"/>
    </location>
</feature>
<organism evidence="2 3">
    <name type="scientific">Hylemonella gracilis ATCC 19624</name>
    <dbReference type="NCBI Taxonomy" id="887062"/>
    <lineage>
        <taxon>Bacteria</taxon>
        <taxon>Pseudomonadati</taxon>
        <taxon>Pseudomonadota</taxon>
        <taxon>Betaproteobacteria</taxon>
        <taxon>Burkholderiales</taxon>
        <taxon>Comamonadaceae</taxon>
        <taxon>Hylemonella</taxon>
    </lineage>
</organism>
<dbReference type="AlphaFoldDB" id="F3KRW0"/>
<dbReference type="EMBL" id="AEGR01000047">
    <property type="protein sequence ID" value="EGI77444.1"/>
    <property type="molecule type" value="Genomic_DNA"/>
</dbReference>
<comment type="caution">
    <text evidence="2">The sequence shown here is derived from an EMBL/GenBank/DDBJ whole genome shotgun (WGS) entry which is preliminary data.</text>
</comment>
<name>F3KRW0_9BURK</name>
<dbReference type="Proteomes" id="UP000016368">
    <property type="component" value="Unassembled WGS sequence"/>
</dbReference>
<evidence type="ECO:0000313" key="3">
    <source>
        <dbReference type="Proteomes" id="UP000016368"/>
    </source>
</evidence>
<sequence>MWFKVAPDFQQRVGVEPPRLRVVFDAEHEAAALLQFLDVSAMHQTWAEVARAEIALRQRDALGEDGAHGRENFHVGASPAQDLPSCGCG</sequence>
<evidence type="ECO:0000313" key="2">
    <source>
        <dbReference type="EMBL" id="EGI77444.1"/>
    </source>
</evidence>